<evidence type="ECO:0000256" key="3">
    <source>
        <dbReference type="ARBA" id="ARBA00022771"/>
    </source>
</evidence>
<proteinExistence type="predicted"/>
<keyword evidence="1 5" id="KW-0479">Metal-binding</keyword>
<dbReference type="InterPro" id="IPR036855">
    <property type="entry name" value="Znf_CCCH_sf"/>
</dbReference>
<feature type="region of interest" description="Disordered" evidence="6">
    <location>
        <begin position="749"/>
        <end position="779"/>
    </location>
</feature>
<evidence type="ECO:0000313" key="8">
    <source>
        <dbReference type="EMBL" id="KAJ0971344.1"/>
    </source>
</evidence>
<feature type="domain" description="C3H1-type" evidence="7">
    <location>
        <begin position="846"/>
        <end position="874"/>
    </location>
</feature>
<dbReference type="SUPFAM" id="SSF90229">
    <property type="entry name" value="CCCH zinc finger"/>
    <property type="match status" value="2"/>
</dbReference>
<reference evidence="8" key="1">
    <citation type="submission" date="2021-03" db="EMBL/GenBank/DDBJ databases">
        <authorList>
            <person name="Li Z."/>
            <person name="Yang C."/>
        </authorList>
    </citation>
    <scope>NUCLEOTIDE SEQUENCE</scope>
    <source>
        <strain evidence="8">Dzin_1.0</strain>
        <tissue evidence="8">Leaf</tissue>
    </source>
</reference>
<protein>
    <recommendedName>
        <fullName evidence="7">C3H1-type domain-containing protein</fullName>
    </recommendedName>
</protein>
<feature type="compositionally biased region" description="Basic and acidic residues" evidence="6">
    <location>
        <begin position="749"/>
        <end position="761"/>
    </location>
</feature>
<dbReference type="OrthoDB" id="411372at2759"/>
<reference evidence="8" key="2">
    <citation type="journal article" date="2022" name="Hortic Res">
        <title>The genome of Dioscorea zingiberensis sheds light on the biosynthesis, origin and evolution of the medicinally important diosgenin saponins.</title>
        <authorList>
            <person name="Li Y."/>
            <person name="Tan C."/>
            <person name="Li Z."/>
            <person name="Guo J."/>
            <person name="Li S."/>
            <person name="Chen X."/>
            <person name="Wang C."/>
            <person name="Dai X."/>
            <person name="Yang H."/>
            <person name="Song W."/>
            <person name="Hou L."/>
            <person name="Xu J."/>
            <person name="Tong Z."/>
            <person name="Xu A."/>
            <person name="Yuan X."/>
            <person name="Wang W."/>
            <person name="Yang Q."/>
            <person name="Chen L."/>
            <person name="Sun Z."/>
            <person name="Wang K."/>
            <person name="Pan B."/>
            <person name="Chen J."/>
            <person name="Bao Y."/>
            <person name="Liu F."/>
            <person name="Qi X."/>
            <person name="Gang D.R."/>
            <person name="Wen J."/>
            <person name="Li J."/>
        </authorList>
    </citation>
    <scope>NUCLEOTIDE SEQUENCE</scope>
    <source>
        <strain evidence="8">Dzin_1.0</strain>
    </source>
</reference>
<evidence type="ECO:0000256" key="1">
    <source>
        <dbReference type="ARBA" id="ARBA00022723"/>
    </source>
</evidence>
<dbReference type="Gene3D" id="2.30.30.1190">
    <property type="match status" value="1"/>
</dbReference>
<evidence type="ECO:0000313" key="9">
    <source>
        <dbReference type="Proteomes" id="UP001085076"/>
    </source>
</evidence>
<evidence type="ECO:0000256" key="6">
    <source>
        <dbReference type="SAM" id="MobiDB-lite"/>
    </source>
</evidence>
<feature type="zinc finger region" description="C3H1-type" evidence="5">
    <location>
        <begin position="792"/>
        <end position="819"/>
    </location>
</feature>
<dbReference type="GO" id="GO:0045892">
    <property type="term" value="P:negative regulation of DNA-templated transcription"/>
    <property type="evidence" value="ECO:0007669"/>
    <property type="project" value="InterPro"/>
</dbReference>
<feature type="zinc finger region" description="C3H1-type" evidence="5">
    <location>
        <begin position="821"/>
        <end position="845"/>
    </location>
</feature>
<keyword evidence="2" id="KW-0677">Repeat</keyword>
<dbReference type="GO" id="GO:0008270">
    <property type="term" value="F:zinc ion binding"/>
    <property type="evidence" value="ECO:0007669"/>
    <property type="project" value="UniProtKB-KW"/>
</dbReference>
<feature type="domain" description="C3H1-type" evidence="7">
    <location>
        <begin position="821"/>
        <end position="845"/>
    </location>
</feature>
<dbReference type="PANTHER" id="PTHR13119">
    <property type="entry name" value="ZINC FINGER CCCH DOMAIN-CONTAINING PROTEI"/>
    <property type="match status" value="1"/>
</dbReference>
<evidence type="ECO:0000256" key="4">
    <source>
        <dbReference type="ARBA" id="ARBA00022833"/>
    </source>
</evidence>
<dbReference type="SMART" id="SM00356">
    <property type="entry name" value="ZnF_C3H1"/>
    <property type="match status" value="3"/>
</dbReference>
<name>A0A9D5HCC5_9LILI</name>
<dbReference type="PANTHER" id="PTHR13119:SF12">
    <property type="entry name" value="PROTEIN SUPPRESSOR OF SABLE"/>
    <property type="match status" value="1"/>
</dbReference>
<keyword evidence="3 5" id="KW-0863">Zinc-finger</keyword>
<dbReference type="PROSITE" id="PS50103">
    <property type="entry name" value="ZF_C3H1"/>
    <property type="match status" value="3"/>
</dbReference>
<dbReference type="AlphaFoldDB" id="A0A9D5HCC5"/>
<sequence length="1063" mass="116646">MGTLSPFSIPRSHLDSATYRALVRILSVCLDSSPTLSESRSDENPSCSDDRLEVVEVSMPFGNGGDGGYLASSDVLGQGIELEEKEIVQISKDLEDGGRVDVELREGLVADCAGLVDSSVDLHEVVGSGENPSLLECEKRVFGLVGELGQEKPQEHYNVCNGSLELCEGENSGGALVMAQDQMLCPSEFDSEMAGDVGSKELALVEGEVRQGKPQEQLNVCNGSLSEGENNGDKLVVSQDQILYPSKVDSEMAVNVGSKELGLVGKVGQDKPQEQHTVTVSKESLMVCEEGDNGNVLISSEDQMVCLSELDISVGESGQEKPRDQHNVSNRSAEVYKGEKNANKFIISHDQMIFPSESGETVENMGSKEISIFGELRQVKLLEQHNVSNASAMVSECENNANTLAISQDQLIFPSEFDGEMVGNKGSKEIGIIIELGQEKPQEPHNVSNVSTKVYEGENNARKFAISQDQMICSSEFDNQTVVNVGSEELGFVDESRHEKPQEQENASTRSLEVCEGEENGNVLVISQDKRLCPSEVDSETVAVNVGLEQLMMDSHDGIMLSLPKELVSDQEVAVKDGRQDSTLGQNHLEDFRPMNKVVEPKEIYDCFDPLMDTIGLNTGLVNDEDIEEGEIPNDLEIDRHCLDLVDGSELIKHEKLEGTDYLNHTDGDICPSESICKIEGTDVICDRNDELSVSSCKKRKEYDNGYFSGVYSQNVAPANVGLVGEVMESLAIPDEGKPSNIKVDEVATKKKRGPMTEERKAKKKKAKKRKRAEKEREQGVKRLKLQLITKPKPVKYCEFYLKGRCQQGDLCKFSHDTTPLTKSQPCKYFACDTCLKGDDCPFDHQLSKYPCHNFMSKGMCIRGDKCKFSHKVANSEVTSTTTVNSKSVSPLSIEQSNLRKQINHNNFCLASQDPPTSSSSKSTFSIYEDMKENLVEKCLKPPGRIPSGVRFLSFGKGPTDGADKHQDMLLDERHTGNQQIKDKKAADGQKSLLSVSQKPRHISQQSYHMISNGAVSPPPANASTSKESKNDRVFSGPASGDFQNELSDATKILEEFLFVGDT</sequence>
<feature type="compositionally biased region" description="Polar residues" evidence="6">
    <location>
        <begin position="992"/>
        <end position="1010"/>
    </location>
</feature>
<dbReference type="EMBL" id="JAGGNH010000005">
    <property type="protein sequence ID" value="KAJ0971344.1"/>
    <property type="molecule type" value="Genomic_DNA"/>
</dbReference>
<feature type="compositionally biased region" description="Basic residues" evidence="6">
    <location>
        <begin position="762"/>
        <end position="772"/>
    </location>
</feature>
<feature type="zinc finger region" description="C3H1-type" evidence="5">
    <location>
        <begin position="846"/>
        <end position="874"/>
    </location>
</feature>
<accession>A0A9D5HCC5</accession>
<organism evidence="8 9">
    <name type="scientific">Dioscorea zingiberensis</name>
    <dbReference type="NCBI Taxonomy" id="325984"/>
    <lineage>
        <taxon>Eukaryota</taxon>
        <taxon>Viridiplantae</taxon>
        <taxon>Streptophyta</taxon>
        <taxon>Embryophyta</taxon>
        <taxon>Tracheophyta</taxon>
        <taxon>Spermatophyta</taxon>
        <taxon>Magnoliopsida</taxon>
        <taxon>Liliopsida</taxon>
        <taxon>Dioscoreales</taxon>
        <taxon>Dioscoreaceae</taxon>
        <taxon>Dioscorea</taxon>
    </lineage>
</organism>
<feature type="compositionally biased region" description="Basic and acidic residues" evidence="6">
    <location>
        <begin position="977"/>
        <end position="988"/>
    </location>
</feature>
<feature type="region of interest" description="Disordered" evidence="6">
    <location>
        <begin position="977"/>
        <end position="1042"/>
    </location>
</feature>
<gene>
    <name evidence="8" type="ORF">J5N97_019303</name>
</gene>
<dbReference type="Pfam" id="PF14608">
    <property type="entry name" value="zf-CCCH_2"/>
    <property type="match status" value="3"/>
</dbReference>
<evidence type="ECO:0000256" key="5">
    <source>
        <dbReference type="PROSITE-ProRule" id="PRU00723"/>
    </source>
</evidence>
<dbReference type="GO" id="GO:0005634">
    <property type="term" value="C:nucleus"/>
    <property type="evidence" value="ECO:0007669"/>
    <property type="project" value="TreeGrafter"/>
</dbReference>
<evidence type="ECO:0000259" key="7">
    <source>
        <dbReference type="PROSITE" id="PS50103"/>
    </source>
</evidence>
<dbReference type="GO" id="GO:0003723">
    <property type="term" value="F:RNA binding"/>
    <property type="evidence" value="ECO:0007669"/>
    <property type="project" value="InterPro"/>
</dbReference>
<keyword evidence="9" id="KW-1185">Reference proteome</keyword>
<comment type="caution">
    <text evidence="8">The sequence shown here is derived from an EMBL/GenBank/DDBJ whole genome shotgun (WGS) entry which is preliminary data.</text>
</comment>
<dbReference type="Proteomes" id="UP001085076">
    <property type="component" value="Miscellaneous, Linkage group lg05"/>
</dbReference>
<feature type="domain" description="C3H1-type" evidence="7">
    <location>
        <begin position="792"/>
        <end position="819"/>
    </location>
</feature>
<dbReference type="InterPro" id="IPR000571">
    <property type="entry name" value="Znf_CCCH"/>
</dbReference>
<evidence type="ECO:0000256" key="2">
    <source>
        <dbReference type="ARBA" id="ARBA00022737"/>
    </source>
</evidence>
<keyword evidence="4 5" id="KW-0862">Zinc</keyword>
<dbReference type="Gene3D" id="4.10.1000.10">
    <property type="entry name" value="Zinc finger, CCCH-type"/>
    <property type="match status" value="1"/>
</dbReference>
<dbReference type="InterPro" id="IPR045124">
    <property type="entry name" value="Su(sable)-like"/>
</dbReference>